<dbReference type="EMBL" id="JBBNAG010000009">
    <property type="protein sequence ID" value="KAK9105666.1"/>
    <property type="molecule type" value="Genomic_DNA"/>
</dbReference>
<comment type="caution">
    <text evidence="1">The sequence shown here is derived from an EMBL/GenBank/DDBJ whole genome shotgun (WGS) entry which is preliminary data.</text>
</comment>
<accession>A0AAP0F5I7</accession>
<proteinExistence type="predicted"/>
<sequence length="108" mass="12321">MALLENLTQQKLKKFNKAEVDDVVASQLDPKLANTLIRRLNQIAPLDNLRHLKRVRKNFGRGGNTQLSIILCLAHSETLPHNVLDLVNAYHLTPFLTKKKELLERSES</sequence>
<gene>
    <name evidence="1" type="ORF">Scep_022510</name>
</gene>
<name>A0AAP0F5I7_9MAGN</name>
<reference evidence="1 2" key="1">
    <citation type="submission" date="2024-01" db="EMBL/GenBank/DDBJ databases">
        <title>Genome assemblies of Stephania.</title>
        <authorList>
            <person name="Yang L."/>
        </authorList>
    </citation>
    <scope>NUCLEOTIDE SEQUENCE [LARGE SCALE GENOMIC DNA]</scope>
    <source>
        <strain evidence="1">JXDWG</strain>
        <tissue evidence="1">Leaf</tissue>
    </source>
</reference>
<dbReference type="Proteomes" id="UP001419268">
    <property type="component" value="Unassembled WGS sequence"/>
</dbReference>
<evidence type="ECO:0000313" key="1">
    <source>
        <dbReference type="EMBL" id="KAK9105666.1"/>
    </source>
</evidence>
<keyword evidence="2" id="KW-1185">Reference proteome</keyword>
<protein>
    <submittedName>
        <fullName evidence="1">Uncharacterized protein</fullName>
    </submittedName>
</protein>
<evidence type="ECO:0000313" key="2">
    <source>
        <dbReference type="Proteomes" id="UP001419268"/>
    </source>
</evidence>
<dbReference type="AlphaFoldDB" id="A0AAP0F5I7"/>
<organism evidence="1 2">
    <name type="scientific">Stephania cephalantha</name>
    <dbReference type="NCBI Taxonomy" id="152367"/>
    <lineage>
        <taxon>Eukaryota</taxon>
        <taxon>Viridiplantae</taxon>
        <taxon>Streptophyta</taxon>
        <taxon>Embryophyta</taxon>
        <taxon>Tracheophyta</taxon>
        <taxon>Spermatophyta</taxon>
        <taxon>Magnoliopsida</taxon>
        <taxon>Ranunculales</taxon>
        <taxon>Menispermaceae</taxon>
        <taxon>Menispermoideae</taxon>
        <taxon>Cissampelideae</taxon>
        <taxon>Stephania</taxon>
    </lineage>
</organism>